<dbReference type="Gene3D" id="2.40.50.1070">
    <property type="match status" value="1"/>
</dbReference>
<dbReference type="CDD" id="cd02440">
    <property type="entry name" value="AdoMet_MTases"/>
    <property type="match status" value="1"/>
</dbReference>
<protein>
    <submittedName>
        <fullName evidence="7">23S rRNA (Uracil-C(5))-methyltransferase RlmCD</fullName>
        <ecNumber evidence="7">2.1.1.189</ecNumber>
    </submittedName>
</protein>
<dbReference type="PROSITE" id="PS51687">
    <property type="entry name" value="SAM_MT_RNA_M5U"/>
    <property type="match status" value="1"/>
</dbReference>
<dbReference type="GO" id="GO:0070475">
    <property type="term" value="P:rRNA base methylation"/>
    <property type="evidence" value="ECO:0007669"/>
    <property type="project" value="TreeGrafter"/>
</dbReference>
<comment type="similarity">
    <text evidence="4">Belongs to the class I-like SAM-binding methyltransferase superfamily. RNA M5U methyltransferase family.</text>
</comment>
<dbReference type="NCBIfam" id="TIGR00479">
    <property type="entry name" value="rumA"/>
    <property type="match status" value="1"/>
</dbReference>
<evidence type="ECO:0000256" key="1">
    <source>
        <dbReference type="ARBA" id="ARBA00022603"/>
    </source>
</evidence>
<evidence type="ECO:0000256" key="2">
    <source>
        <dbReference type="ARBA" id="ARBA00022679"/>
    </source>
</evidence>
<dbReference type="STRING" id="180332.GCA_000797495_00787"/>
<name>A0A4U8Q0H4_9FIRM</name>
<dbReference type="PANTHER" id="PTHR11061:SF30">
    <property type="entry name" value="TRNA (URACIL(54)-C(5))-METHYLTRANSFERASE"/>
    <property type="match status" value="1"/>
</dbReference>
<feature type="active site" description="Nucleophile" evidence="4">
    <location>
        <position position="553"/>
    </location>
</feature>
<feature type="compositionally biased region" description="Polar residues" evidence="6">
    <location>
        <begin position="113"/>
        <end position="124"/>
    </location>
</feature>
<feature type="binding site" evidence="4">
    <location>
        <position position="526"/>
    </location>
    <ligand>
        <name>S-adenosyl-L-methionine</name>
        <dbReference type="ChEBI" id="CHEBI:59789"/>
    </ligand>
</feature>
<comment type="caution">
    <text evidence="7">The sequence shown here is derived from an EMBL/GenBank/DDBJ whole genome shotgun (WGS) entry which is preliminary data.</text>
</comment>
<keyword evidence="8" id="KW-1185">Reference proteome</keyword>
<evidence type="ECO:0000313" key="8">
    <source>
        <dbReference type="Proteomes" id="UP000306509"/>
    </source>
</evidence>
<accession>A0A4U8Q0H4</accession>
<dbReference type="PANTHER" id="PTHR11061">
    <property type="entry name" value="RNA M5U METHYLTRANSFERASE"/>
    <property type="match status" value="1"/>
</dbReference>
<feature type="region of interest" description="Disordered" evidence="6">
    <location>
        <begin position="1"/>
        <end position="211"/>
    </location>
</feature>
<keyword evidence="1 4" id="KW-0489">Methyltransferase</keyword>
<dbReference type="SUPFAM" id="SSF53335">
    <property type="entry name" value="S-adenosyl-L-methionine-dependent methyltransferases"/>
    <property type="match status" value="1"/>
</dbReference>
<evidence type="ECO:0000313" key="7">
    <source>
        <dbReference type="EMBL" id="TLC98046.1"/>
    </source>
</evidence>
<feature type="active site" evidence="5">
    <location>
        <position position="553"/>
    </location>
</feature>
<evidence type="ECO:0000256" key="6">
    <source>
        <dbReference type="SAM" id="MobiDB-lite"/>
    </source>
</evidence>
<dbReference type="Proteomes" id="UP000306509">
    <property type="component" value="Unassembled WGS sequence"/>
</dbReference>
<feature type="compositionally biased region" description="Basic and acidic residues" evidence="6">
    <location>
        <begin position="148"/>
        <end position="164"/>
    </location>
</feature>
<dbReference type="InterPro" id="IPR030390">
    <property type="entry name" value="MeTrfase_TrmA_AS"/>
</dbReference>
<dbReference type="AlphaFoldDB" id="A0A4U8Q0H4"/>
<dbReference type="FunFam" id="3.40.50.150:FF:000009">
    <property type="entry name" value="23S rRNA (Uracil(1939)-C(5))-methyltransferase RlmD"/>
    <property type="match status" value="1"/>
</dbReference>
<dbReference type="InterPro" id="IPR029063">
    <property type="entry name" value="SAM-dependent_MTases_sf"/>
</dbReference>
<dbReference type="Pfam" id="PF05958">
    <property type="entry name" value="tRNA_U5-meth_tr"/>
    <property type="match status" value="1"/>
</dbReference>
<feature type="binding site" evidence="4">
    <location>
        <position position="428"/>
    </location>
    <ligand>
        <name>S-adenosyl-L-methionine</name>
        <dbReference type="ChEBI" id="CHEBI:59789"/>
    </ligand>
</feature>
<dbReference type="Gene3D" id="3.40.50.150">
    <property type="entry name" value="Vaccinia Virus protein VP39"/>
    <property type="match status" value="1"/>
</dbReference>
<evidence type="ECO:0000256" key="5">
    <source>
        <dbReference type="PROSITE-ProRule" id="PRU10015"/>
    </source>
</evidence>
<proteinExistence type="inferred from homology"/>
<sequence>MKTGTQKREMKKTDGRKDYQNKEGKSFEKGKSGKKKADMAKRDDAFKGDKNNRKSRPGREEDRQSRVSGVSREDWHSKKPKAGRDDNRESRKLGAEPGNRGSRNSGAEPGNRGSRNSGTESGNRGSRKSGAELGNRENRKSGAASGNRENRKPGTETGNRESRKPGAVSGNRESRKPGAASENKQKRKFGDSGEGRKNSKRGQSGEKKQSDLKKVNGMEICPVSKKCGGCQYQGISYQEQLKLKEKEIRKWIGKFCKVNAVIGMENPYHYRNKVHAVFDRDKRGNPICGVYQAGTHNVVPIESCMIEDQKADEIIQSIRGLLKSFKIRTYDEDTGYGLLRHVLVKRGFTTNEIMVVLVTASPVFPSKNNFVGAIRKLHPEITTIIQNVNARGTSMVLGDKEKTLFGKGYIEDILCGCTFRISSKSFYQVNPVQTEVLYKKAIDAAGLMGNESVIDAYCGIGTIGLIASKKAKQVIGVELNKDAVRDAVTNAKRNEIENVRFYCADAGNFMADMAAQGEKADVVFMDPPRSGSTEEFMDSMVQMGPERVVYVSCNPETLGRDLEYLTKKGYGCKGSWGVDMFAWTGHVETVVLLVRKG</sequence>
<reference evidence="7 8" key="1">
    <citation type="journal article" date="2019" name="Anaerobe">
        <title>Detection of Robinsoniella peoriensis in multiple bone samples of a trauma patient.</title>
        <authorList>
            <person name="Schrottner P."/>
            <person name="Hartwich K."/>
            <person name="Bunk B."/>
            <person name="Schober I."/>
            <person name="Helbig S."/>
            <person name="Rudolph W.W."/>
            <person name="Gunzer F."/>
        </authorList>
    </citation>
    <scope>NUCLEOTIDE SEQUENCE [LARGE SCALE GENOMIC DNA]</scope>
    <source>
        <strain evidence="7 8">DSM 106044</strain>
    </source>
</reference>
<keyword evidence="2 4" id="KW-0808">Transferase</keyword>
<dbReference type="PROSITE" id="PS01230">
    <property type="entry name" value="TRMA_1"/>
    <property type="match status" value="1"/>
</dbReference>
<feature type="binding site" evidence="4">
    <location>
        <position position="478"/>
    </location>
    <ligand>
        <name>S-adenosyl-L-methionine</name>
        <dbReference type="ChEBI" id="CHEBI:59789"/>
    </ligand>
</feature>
<keyword evidence="3 4" id="KW-0949">S-adenosyl-L-methionine</keyword>
<feature type="binding site" evidence="4">
    <location>
        <position position="457"/>
    </location>
    <ligand>
        <name>S-adenosyl-L-methionine</name>
        <dbReference type="ChEBI" id="CHEBI:59789"/>
    </ligand>
</feature>
<dbReference type="EC" id="2.1.1.189" evidence="7"/>
<evidence type="ECO:0000256" key="4">
    <source>
        <dbReference type="PROSITE-ProRule" id="PRU01024"/>
    </source>
</evidence>
<evidence type="ECO:0000256" key="3">
    <source>
        <dbReference type="ARBA" id="ARBA00022691"/>
    </source>
</evidence>
<dbReference type="EMBL" id="QGQD01000105">
    <property type="protein sequence ID" value="TLC98046.1"/>
    <property type="molecule type" value="Genomic_DNA"/>
</dbReference>
<dbReference type="InterPro" id="IPR010280">
    <property type="entry name" value="U5_MeTrfase_fam"/>
</dbReference>
<organism evidence="7 8">
    <name type="scientific">Robinsoniella peoriensis</name>
    <dbReference type="NCBI Taxonomy" id="180332"/>
    <lineage>
        <taxon>Bacteria</taxon>
        <taxon>Bacillati</taxon>
        <taxon>Bacillota</taxon>
        <taxon>Clostridia</taxon>
        <taxon>Lachnospirales</taxon>
        <taxon>Lachnospiraceae</taxon>
        <taxon>Robinsoniella</taxon>
    </lineage>
</organism>
<gene>
    <name evidence="7" type="primary">rlmCD_2</name>
    <name evidence="7" type="ORF">DSM106044_05107</name>
</gene>
<feature type="compositionally biased region" description="Basic and acidic residues" evidence="6">
    <location>
        <begin position="188"/>
        <end position="211"/>
    </location>
</feature>
<dbReference type="GO" id="GO:0070041">
    <property type="term" value="F:rRNA (uridine-C5-)-methyltransferase activity"/>
    <property type="evidence" value="ECO:0007669"/>
    <property type="project" value="TreeGrafter"/>
</dbReference>
<feature type="compositionally biased region" description="Basic and acidic residues" evidence="6">
    <location>
        <begin position="1"/>
        <end position="94"/>
    </location>
</feature>
<dbReference type="FunFam" id="2.40.50.1070:FF:000003">
    <property type="entry name" value="23S rRNA (Uracil-5-)-methyltransferase RumA"/>
    <property type="match status" value="1"/>
</dbReference>